<dbReference type="GO" id="GO:0005524">
    <property type="term" value="F:ATP binding"/>
    <property type="evidence" value="ECO:0007669"/>
    <property type="project" value="UniProtKB-KW"/>
</dbReference>
<comment type="caution">
    <text evidence="6">The sequence shown here is derived from an EMBL/GenBank/DDBJ whole genome shotgun (WGS) entry which is preliminary data.</text>
</comment>
<dbReference type="InterPro" id="IPR027417">
    <property type="entry name" value="P-loop_NTPase"/>
</dbReference>
<keyword evidence="4 6" id="KW-0067">ATP-binding</keyword>
<dbReference type="InterPro" id="IPR017871">
    <property type="entry name" value="ABC_transporter-like_CS"/>
</dbReference>
<dbReference type="Pfam" id="PF00005">
    <property type="entry name" value="ABC_tran"/>
    <property type="match status" value="1"/>
</dbReference>
<dbReference type="NCBIfam" id="TIGR01727">
    <property type="entry name" value="oligo_HPY"/>
    <property type="match status" value="1"/>
</dbReference>
<reference evidence="7" key="1">
    <citation type="journal article" date="2019" name="Int. J. Syst. Evol. Microbiol.">
        <title>The Global Catalogue of Microorganisms (GCM) 10K type strain sequencing project: providing services to taxonomists for standard genome sequencing and annotation.</title>
        <authorList>
            <consortium name="The Broad Institute Genomics Platform"/>
            <consortium name="The Broad Institute Genome Sequencing Center for Infectious Disease"/>
            <person name="Wu L."/>
            <person name="Ma J."/>
        </authorList>
    </citation>
    <scope>NUCLEOTIDE SEQUENCE [LARGE SCALE GENOMIC DNA]</scope>
    <source>
        <strain evidence="7">JCM 17687</strain>
    </source>
</reference>
<dbReference type="SUPFAM" id="SSF52540">
    <property type="entry name" value="P-loop containing nucleoside triphosphate hydrolases"/>
    <property type="match status" value="1"/>
</dbReference>
<keyword evidence="7" id="KW-1185">Reference proteome</keyword>
<comment type="similarity">
    <text evidence="1">Belongs to the ABC transporter superfamily.</text>
</comment>
<dbReference type="Gene3D" id="3.40.50.300">
    <property type="entry name" value="P-loop containing nucleotide triphosphate hydrolases"/>
    <property type="match status" value="1"/>
</dbReference>
<protein>
    <submittedName>
        <fullName evidence="6">Dipeptide ABC transporter ATP-binding protein</fullName>
    </submittedName>
</protein>
<organism evidence="6 7">
    <name type="scientific">Terrabacter aeriphilus</name>
    <dbReference type="NCBI Taxonomy" id="515662"/>
    <lineage>
        <taxon>Bacteria</taxon>
        <taxon>Bacillati</taxon>
        <taxon>Actinomycetota</taxon>
        <taxon>Actinomycetes</taxon>
        <taxon>Micrococcales</taxon>
        <taxon>Intrasporangiaceae</taxon>
        <taxon>Terrabacter</taxon>
    </lineage>
</organism>
<sequence length="336" mass="35440">MSLVTVEDAEVVYHRRGQAVRAVAGASLTVERGEVVGLVGESGCGKSTLAKAILGLVPLAAGSVHFEGEPVVPLGRGPRSRSLRGMQMVFQDPYSSLNPRRRVGDQIADGIELGTDDPPRAAERRTLVGELLERVGLPPEFARRYPHEFSGGQRQRIAIARALAARPRLIVADEAISALDVSAQASIANLLASLVADLDMGLLFISHDLGIVRQLSDRIAVMYLGEVVETGPAEDVWARSAHPYGRALIGAIPSVSNRGLPDDLPGDVPDPAAPPTGCRFHPRCPRAFEPCAGEVPALLEVVPGHRAACHLHTRGVPVTAAVASPDSTHPADGTPS</sequence>
<dbReference type="Proteomes" id="UP001500427">
    <property type="component" value="Unassembled WGS sequence"/>
</dbReference>
<name>A0ABP9JIS4_9MICO</name>
<dbReference type="PROSITE" id="PS00211">
    <property type="entry name" value="ABC_TRANSPORTER_1"/>
    <property type="match status" value="1"/>
</dbReference>
<dbReference type="InterPro" id="IPR050319">
    <property type="entry name" value="ABC_transp_ATP-bind"/>
</dbReference>
<dbReference type="InterPro" id="IPR003593">
    <property type="entry name" value="AAA+_ATPase"/>
</dbReference>
<dbReference type="InterPro" id="IPR003439">
    <property type="entry name" value="ABC_transporter-like_ATP-bd"/>
</dbReference>
<feature type="domain" description="ABC transporter" evidence="5">
    <location>
        <begin position="6"/>
        <end position="249"/>
    </location>
</feature>
<dbReference type="PANTHER" id="PTHR43776">
    <property type="entry name" value="TRANSPORT ATP-BINDING PROTEIN"/>
    <property type="match status" value="1"/>
</dbReference>
<evidence type="ECO:0000256" key="3">
    <source>
        <dbReference type="ARBA" id="ARBA00022741"/>
    </source>
</evidence>
<dbReference type="EMBL" id="BAABIW010000018">
    <property type="protein sequence ID" value="GAA5031529.1"/>
    <property type="molecule type" value="Genomic_DNA"/>
</dbReference>
<dbReference type="CDD" id="cd03257">
    <property type="entry name" value="ABC_NikE_OppD_transporters"/>
    <property type="match status" value="1"/>
</dbReference>
<evidence type="ECO:0000259" key="5">
    <source>
        <dbReference type="PROSITE" id="PS50893"/>
    </source>
</evidence>
<dbReference type="PANTHER" id="PTHR43776:SF7">
    <property type="entry name" value="D,D-DIPEPTIDE TRANSPORT ATP-BINDING PROTEIN DDPF-RELATED"/>
    <property type="match status" value="1"/>
</dbReference>
<keyword evidence="2" id="KW-0813">Transport</keyword>
<evidence type="ECO:0000313" key="7">
    <source>
        <dbReference type="Proteomes" id="UP001500427"/>
    </source>
</evidence>
<evidence type="ECO:0000256" key="2">
    <source>
        <dbReference type="ARBA" id="ARBA00022448"/>
    </source>
</evidence>
<dbReference type="InterPro" id="IPR013563">
    <property type="entry name" value="Oligopep_ABC_C"/>
</dbReference>
<dbReference type="PROSITE" id="PS50893">
    <property type="entry name" value="ABC_TRANSPORTER_2"/>
    <property type="match status" value="1"/>
</dbReference>
<evidence type="ECO:0000256" key="1">
    <source>
        <dbReference type="ARBA" id="ARBA00005417"/>
    </source>
</evidence>
<gene>
    <name evidence="6" type="ORF">GCM10023258_29800</name>
</gene>
<accession>A0ABP9JIS4</accession>
<evidence type="ECO:0000313" key="6">
    <source>
        <dbReference type="EMBL" id="GAA5031529.1"/>
    </source>
</evidence>
<dbReference type="Pfam" id="PF08352">
    <property type="entry name" value="oligo_HPY"/>
    <property type="match status" value="1"/>
</dbReference>
<proteinExistence type="inferred from homology"/>
<keyword evidence="3" id="KW-0547">Nucleotide-binding</keyword>
<evidence type="ECO:0000256" key="4">
    <source>
        <dbReference type="ARBA" id="ARBA00022840"/>
    </source>
</evidence>
<dbReference type="SMART" id="SM00382">
    <property type="entry name" value="AAA"/>
    <property type="match status" value="1"/>
</dbReference>
<dbReference type="RefSeq" id="WP_345508287.1">
    <property type="nucleotide sequence ID" value="NZ_BAABIW010000018.1"/>
</dbReference>